<accession>A0A6M0SUB6</accession>
<comment type="caution">
    <text evidence="1">The sequence shown here is derived from an EMBL/GenBank/DDBJ whole genome shotgun (WGS) entry which is preliminary data.</text>
</comment>
<organism evidence="1 2">
    <name type="scientific">Clostridium botulinum</name>
    <dbReference type="NCBI Taxonomy" id="1491"/>
    <lineage>
        <taxon>Bacteria</taxon>
        <taxon>Bacillati</taxon>
        <taxon>Bacillota</taxon>
        <taxon>Clostridia</taxon>
        <taxon>Eubacteriales</taxon>
        <taxon>Clostridiaceae</taxon>
        <taxon>Clostridium</taxon>
    </lineage>
</organism>
<evidence type="ECO:0000313" key="2">
    <source>
        <dbReference type="Proteomes" id="UP000472355"/>
    </source>
</evidence>
<protein>
    <submittedName>
        <fullName evidence="1">Xanthine dehydrogenase</fullName>
    </submittedName>
</protein>
<dbReference type="Proteomes" id="UP000472355">
    <property type="component" value="Unassembled WGS sequence"/>
</dbReference>
<dbReference type="InterPro" id="IPR013324">
    <property type="entry name" value="RNA_pol_sigma_r3/r4-like"/>
</dbReference>
<dbReference type="Gene3D" id="1.20.140.160">
    <property type="match status" value="1"/>
</dbReference>
<sequence>MKENLFQKTEKTLYDYKNLDLRIANIDLEIQILINDVSCAGVSYEFKGGPTNSFSSVVENEVIRRDEYLSEHIDTLKKKKLRTIALKQKITNALMMLNDEQYRLVELRYFDTKKKRKTWLEIGMMLSIDKDTCCRMKNKVVNKLKDEIFDQY</sequence>
<evidence type="ECO:0000313" key="1">
    <source>
        <dbReference type="EMBL" id="NFA43944.1"/>
    </source>
</evidence>
<reference evidence="1 2" key="1">
    <citation type="submission" date="2019-02" db="EMBL/GenBank/DDBJ databases">
        <title>Genome sequencing of Clostridium botulinum clinical isolates.</title>
        <authorList>
            <person name="Brunt J."/>
            <person name="Van Vliet A.H.M."/>
            <person name="Stringer S.C."/>
            <person name="Grant K.A."/>
            <person name="Carter A.C."/>
            <person name="Peck M.W."/>
        </authorList>
    </citation>
    <scope>NUCLEOTIDE SEQUENCE [LARGE SCALE GENOMIC DNA]</scope>
    <source>
        <strain evidence="1 2">H113700579</strain>
    </source>
</reference>
<gene>
    <name evidence="1" type="ORF">EXM65_15550</name>
</gene>
<dbReference type="AlphaFoldDB" id="A0A6M0SUB6"/>
<dbReference type="SUPFAM" id="SSF88659">
    <property type="entry name" value="Sigma3 and sigma4 domains of RNA polymerase sigma factors"/>
    <property type="match status" value="1"/>
</dbReference>
<name>A0A6M0SUB6_CLOBO</name>
<proteinExistence type="predicted"/>
<dbReference type="EMBL" id="SGKU01000054">
    <property type="protein sequence ID" value="NFA43944.1"/>
    <property type="molecule type" value="Genomic_DNA"/>
</dbReference>